<accession>A0A0A8SKF2</accession>
<dbReference type="InterPro" id="IPR016040">
    <property type="entry name" value="NAD(P)-bd_dom"/>
</dbReference>
<dbReference type="Proteomes" id="UP000250080">
    <property type="component" value="Chromosome I"/>
</dbReference>
<sequence>MRITIFGATGHVGSQITAEALRRGHQVTAVSHSGKTVADTTPAQANFDDTPAVVELANQADVTVISVPPSRTADEPIEVNLDAHQRLIDAAPDTRIVVVGGAGSLLVDGVPLRDTPGFPDAYRREATWGIELLKRYRQAPVGVDWLIVSPSPEIGPGERTGQYVVGTDSPVGDHITTQDFAVGILDEIEAPAHHRMRITLADK</sequence>
<evidence type="ECO:0000313" key="3">
    <source>
        <dbReference type="Proteomes" id="UP000250080"/>
    </source>
</evidence>
<name>A0A0A8SKF2_9ACTN</name>
<feature type="domain" description="NAD(P)-binding" evidence="1">
    <location>
        <begin position="7"/>
        <end position="190"/>
    </location>
</feature>
<organism evidence="2 3">
    <name type="scientific">Propionibacterium freudenreichii</name>
    <dbReference type="NCBI Taxonomy" id="1744"/>
    <lineage>
        <taxon>Bacteria</taxon>
        <taxon>Bacillati</taxon>
        <taxon>Actinomycetota</taxon>
        <taxon>Actinomycetes</taxon>
        <taxon>Propionibacteriales</taxon>
        <taxon>Propionibacteriaceae</taxon>
        <taxon>Propionibacterium</taxon>
    </lineage>
</organism>
<dbReference type="AlphaFoldDB" id="A0A0A8SKF2"/>
<protein>
    <submittedName>
        <fullName evidence="2">Azoreductase B</fullName>
    </submittedName>
</protein>
<dbReference type="OMA" id="FRIGLDH"/>
<dbReference type="SUPFAM" id="SSF51735">
    <property type="entry name" value="NAD(P)-binding Rossmann-fold domains"/>
    <property type="match status" value="1"/>
</dbReference>
<dbReference type="Gene3D" id="3.40.50.720">
    <property type="entry name" value="NAD(P)-binding Rossmann-like Domain"/>
    <property type="match status" value="1"/>
</dbReference>
<evidence type="ECO:0000259" key="1">
    <source>
        <dbReference type="Pfam" id="PF13460"/>
    </source>
</evidence>
<dbReference type="GO" id="GO:0016646">
    <property type="term" value="F:oxidoreductase activity, acting on the CH-NH group of donors, NAD or NADP as acceptor"/>
    <property type="evidence" value="ECO:0007669"/>
    <property type="project" value="TreeGrafter"/>
</dbReference>
<dbReference type="EMBL" id="LT618793">
    <property type="protein sequence ID" value="SCQ81029.1"/>
    <property type="molecule type" value="Genomic_DNA"/>
</dbReference>
<dbReference type="OrthoDB" id="3191258at2"/>
<dbReference type="InterPro" id="IPR036291">
    <property type="entry name" value="NAD(P)-bd_dom_sf"/>
</dbReference>
<dbReference type="RefSeq" id="WP_013160377.1">
    <property type="nucleotide sequence ID" value="NZ_CCYN01000003.1"/>
</dbReference>
<proteinExistence type="predicted"/>
<dbReference type="PANTHER" id="PTHR43355:SF2">
    <property type="entry name" value="FLAVIN REDUCTASE (NADPH)"/>
    <property type="match status" value="1"/>
</dbReference>
<dbReference type="Pfam" id="PF13460">
    <property type="entry name" value="NAD_binding_10"/>
    <property type="match status" value="1"/>
</dbReference>
<gene>
    <name evidence="2" type="ORF">PFR_JS23_1823</name>
</gene>
<dbReference type="GeneID" id="61222839"/>
<reference evidence="2 3" key="1">
    <citation type="submission" date="2016-09" db="EMBL/GenBank/DDBJ databases">
        <authorList>
            <person name="Laine KS P."/>
        </authorList>
    </citation>
    <scope>NUCLEOTIDE SEQUENCE [LARGE SCALE GENOMIC DNA]</scope>
    <source>
        <strain evidence="2">PFRJS-23</strain>
    </source>
</reference>
<dbReference type="InterPro" id="IPR051606">
    <property type="entry name" value="Polyketide_Oxido-like"/>
</dbReference>
<evidence type="ECO:0000313" key="2">
    <source>
        <dbReference type="EMBL" id="SCQ81029.1"/>
    </source>
</evidence>
<dbReference type="PANTHER" id="PTHR43355">
    <property type="entry name" value="FLAVIN REDUCTASE (NADPH)"/>
    <property type="match status" value="1"/>
</dbReference>